<gene>
    <name evidence="1" type="ORF">RISK_001424</name>
</gene>
<dbReference type="AlphaFoldDB" id="A0A0J1BIC8"/>
<dbReference type="EMBL" id="LECT01000015">
    <property type="protein sequence ID" value="KLU06213.1"/>
    <property type="molecule type" value="Genomic_DNA"/>
</dbReference>
<organism evidence="1 2">
    <name type="scientific">Rhodopirellula islandica</name>
    <dbReference type="NCBI Taxonomy" id="595434"/>
    <lineage>
        <taxon>Bacteria</taxon>
        <taxon>Pseudomonadati</taxon>
        <taxon>Planctomycetota</taxon>
        <taxon>Planctomycetia</taxon>
        <taxon>Pirellulales</taxon>
        <taxon>Pirellulaceae</taxon>
        <taxon>Rhodopirellula</taxon>
    </lineage>
</organism>
<protein>
    <submittedName>
        <fullName evidence="1">Uncharacterized protein</fullName>
    </submittedName>
</protein>
<evidence type="ECO:0000313" key="1">
    <source>
        <dbReference type="EMBL" id="KLU06213.1"/>
    </source>
</evidence>
<sequence length="42" mass="4444">MRVGGSNNRGAVTVVSLGFLTRGLDRDTLARQAAERRQAAGD</sequence>
<evidence type="ECO:0000313" key="2">
    <source>
        <dbReference type="Proteomes" id="UP000036367"/>
    </source>
</evidence>
<name>A0A0J1BIC8_RHOIS</name>
<proteinExistence type="predicted"/>
<accession>A0A0J1BIC8</accession>
<keyword evidence="2" id="KW-1185">Reference proteome</keyword>
<dbReference type="STRING" id="595434.RISK_001424"/>
<reference evidence="1" key="1">
    <citation type="submission" date="2015-05" db="EMBL/GenBank/DDBJ databases">
        <title>Permanent draft genome of Rhodopirellula islandicus K833.</title>
        <authorList>
            <person name="Kizina J."/>
            <person name="Richter M."/>
            <person name="Glockner F.O."/>
            <person name="Harder J."/>
        </authorList>
    </citation>
    <scope>NUCLEOTIDE SEQUENCE [LARGE SCALE GENOMIC DNA]</scope>
    <source>
        <strain evidence="1">K833</strain>
    </source>
</reference>
<dbReference type="Proteomes" id="UP000036367">
    <property type="component" value="Unassembled WGS sequence"/>
</dbReference>
<comment type="caution">
    <text evidence="1">The sequence shown here is derived from an EMBL/GenBank/DDBJ whole genome shotgun (WGS) entry which is preliminary data.</text>
</comment>